<keyword evidence="3 5" id="KW-1133">Transmembrane helix</keyword>
<keyword evidence="2 5" id="KW-0812">Transmembrane</keyword>
<accession>A0A232LSM0</accession>
<gene>
    <name evidence="7" type="ORF">Egran_05416</name>
</gene>
<evidence type="ECO:0000256" key="5">
    <source>
        <dbReference type="SAM" id="Phobius"/>
    </source>
</evidence>
<feature type="transmembrane region" description="Helical" evidence="5">
    <location>
        <begin position="99"/>
        <end position="118"/>
    </location>
</feature>
<evidence type="ECO:0000259" key="6">
    <source>
        <dbReference type="PROSITE" id="PS50850"/>
    </source>
</evidence>
<evidence type="ECO:0000256" key="1">
    <source>
        <dbReference type="ARBA" id="ARBA00004141"/>
    </source>
</evidence>
<dbReference type="SUPFAM" id="SSF103473">
    <property type="entry name" value="MFS general substrate transporter"/>
    <property type="match status" value="1"/>
</dbReference>
<evidence type="ECO:0000313" key="7">
    <source>
        <dbReference type="EMBL" id="OXV06817.1"/>
    </source>
</evidence>
<reference evidence="7 8" key="1">
    <citation type="journal article" date="2015" name="Environ. Microbiol.">
        <title>Metagenome sequence of Elaphomyces granulatus from sporocarp tissue reveals Ascomycota ectomycorrhizal fingerprints of genome expansion and a Proteobacteria-rich microbiome.</title>
        <authorList>
            <person name="Quandt C.A."/>
            <person name="Kohler A."/>
            <person name="Hesse C.N."/>
            <person name="Sharpton T.J."/>
            <person name="Martin F."/>
            <person name="Spatafora J.W."/>
        </authorList>
    </citation>
    <scope>NUCLEOTIDE SEQUENCE [LARGE SCALE GENOMIC DNA]</scope>
    <source>
        <strain evidence="7 8">OSC145934</strain>
    </source>
</reference>
<protein>
    <recommendedName>
        <fullName evidence="6">Major facilitator superfamily (MFS) profile domain-containing protein</fullName>
    </recommendedName>
</protein>
<evidence type="ECO:0000256" key="4">
    <source>
        <dbReference type="ARBA" id="ARBA00023136"/>
    </source>
</evidence>
<dbReference type="OrthoDB" id="440553at2759"/>
<feature type="transmembrane region" description="Helical" evidence="5">
    <location>
        <begin position="28"/>
        <end position="49"/>
    </location>
</feature>
<dbReference type="GO" id="GO:0022857">
    <property type="term" value="F:transmembrane transporter activity"/>
    <property type="evidence" value="ECO:0007669"/>
    <property type="project" value="InterPro"/>
</dbReference>
<feature type="transmembrane region" description="Helical" evidence="5">
    <location>
        <begin position="263"/>
        <end position="286"/>
    </location>
</feature>
<feature type="transmembrane region" description="Helical" evidence="5">
    <location>
        <begin position="158"/>
        <end position="179"/>
    </location>
</feature>
<dbReference type="Pfam" id="PF07690">
    <property type="entry name" value="MFS_1"/>
    <property type="match status" value="1"/>
</dbReference>
<feature type="transmembrane region" description="Helical" evidence="5">
    <location>
        <begin position="124"/>
        <end position="146"/>
    </location>
</feature>
<evidence type="ECO:0000313" key="8">
    <source>
        <dbReference type="Proteomes" id="UP000243515"/>
    </source>
</evidence>
<sequence length="539" mass="58145">MDLDMQNRIQDDGSANAKSESVTNYLTGWRLIVTTVGVLLCLYLVNIEVTIVSTSLVSITNDLHGFEKTNWIVTGYLITYTGFIIIWTKLSDIFGRKAAIIAAMVLFSAFSGGCGGAQTINQLIIFRSLQGVGAAGAYSMSILTVYDMVPKNRLALNGVFISMAIAGATLTGPIFAGVINEHSTWRWVFFMNVPAGIIAVALLAVSIPAGFGTASPGTKVSQALAWHNIRRLDFLGAGLLLSASLLLVAALQETAIEFTWSSGATIAMLTLSGLCWITFFMWEWYLTERATSYIEPVFPWRFMRSRPWVGMLITTFLVGSPFNVVVVAIPQRLQTVSAMSVLNAGIRLIPFSLSGALSSALANMVCSRFHIPPFFFLLLGAALNLTGLSLLSSLPLDDFPRSGYAYEAITASGIGCTFGILVLATPFMVAARDLAVATGAIIQFRFLGGAIGLSIASNILNSALRSRLAGLLDAETLRLLLDNIDVIKTLTPDAQVAVKEVFSRAYRTQFLVTVGFAAAQIPAAFLLLKRGRQIRTIEM</sequence>
<comment type="subcellular location">
    <subcellularLocation>
        <location evidence="1">Membrane</location>
        <topology evidence="1">Multi-pass membrane protein</topology>
    </subcellularLocation>
</comment>
<evidence type="ECO:0000256" key="2">
    <source>
        <dbReference type="ARBA" id="ARBA00022692"/>
    </source>
</evidence>
<feature type="transmembrane region" description="Helical" evidence="5">
    <location>
        <begin position="232"/>
        <end position="251"/>
    </location>
</feature>
<dbReference type="PANTHER" id="PTHR23501">
    <property type="entry name" value="MAJOR FACILITATOR SUPERFAMILY"/>
    <property type="match status" value="1"/>
</dbReference>
<keyword evidence="4 5" id="KW-0472">Membrane</keyword>
<evidence type="ECO:0000256" key="3">
    <source>
        <dbReference type="ARBA" id="ARBA00022989"/>
    </source>
</evidence>
<comment type="caution">
    <text evidence="7">The sequence shown here is derived from an EMBL/GenBank/DDBJ whole genome shotgun (WGS) entry which is preliminary data.</text>
</comment>
<name>A0A232LSM0_9EURO</name>
<feature type="transmembrane region" description="Helical" evidence="5">
    <location>
        <begin position="185"/>
        <end position="211"/>
    </location>
</feature>
<dbReference type="InterPro" id="IPR011701">
    <property type="entry name" value="MFS"/>
</dbReference>
<feature type="domain" description="Major facilitator superfamily (MFS) profile" evidence="6">
    <location>
        <begin position="34"/>
        <end position="532"/>
    </location>
</feature>
<feature type="transmembrane region" description="Helical" evidence="5">
    <location>
        <begin position="69"/>
        <end position="87"/>
    </location>
</feature>
<dbReference type="Gene3D" id="1.20.1720.10">
    <property type="entry name" value="Multidrug resistance protein D"/>
    <property type="match status" value="1"/>
</dbReference>
<dbReference type="InterPro" id="IPR036259">
    <property type="entry name" value="MFS_trans_sf"/>
</dbReference>
<feature type="transmembrane region" description="Helical" evidence="5">
    <location>
        <begin position="307"/>
        <end position="329"/>
    </location>
</feature>
<dbReference type="GO" id="GO:0005886">
    <property type="term" value="C:plasma membrane"/>
    <property type="evidence" value="ECO:0007669"/>
    <property type="project" value="TreeGrafter"/>
</dbReference>
<dbReference type="PROSITE" id="PS50850">
    <property type="entry name" value="MFS"/>
    <property type="match status" value="1"/>
</dbReference>
<dbReference type="Proteomes" id="UP000243515">
    <property type="component" value="Unassembled WGS sequence"/>
</dbReference>
<feature type="transmembrane region" description="Helical" evidence="5">
    <location>
        <begin position="510"/>
        <end position="528"/>
    </location>
</feature>
<keyword evidence="8" id="KW-1185">Reference proteome</keyword>
<feature type="transmembrane region" description="Helical" evidence="5">
    <location>
        <begin position="341"/>
        <end position="362"/>
    </location>
</feature>
<feature type="transmembrane region" description="Helical" evidence="5">
    <location>
        <begin position="442"/>
        <end position="460"/>
    </location>
</feature>
<organism evidence="7 8">
    <name type="scientific">Elaphomyces granulatus</name>
    <dbReference type="NCBI Taxonomy" id="519963"/>
    <lineage>
        <taxon>Eukaryota</taxon>
        <taxon>Fungi</taxon>
        <taxon>Dikarya</taxon>
        <taxon>Ascomycota</taxon>
        <taxon>Pezizomycotina</taxon>
        <taxon>Eurotiomycetes</taxon>
        <taxon>Eurotiomycetidae</taxon>
        <taxon>Eurotiales</taxon>
        <taxon>Elaphomycetaceae</taxon>
        <taxon>Elaphomyces</taxon>
    </lineage>
</organism>
<feature type="transmembrane region" description="Helical" evidence="5">
    <location>
        <begin position="408"/>
        <end position="430"/>
    </location>
</feature>
<dbReference type="AlphaFoldDB" id="A0A232LSM0"/>
<proteinExistence type="predicted"/>
<dbReference type="InterPro" id="IPR020846">
    <property type="entry name" value="MFS_dom"/>
</dbReference>
<feature type="transmembrane region" description="Helical" evidence="5">
    <location>
        <begin position="374"/>
        <end position="396"/>
    </location>
</feature>
<dbReference type="EMBL" id="NPHW01005383">
    <property type="protein sequence ID" value="OXV06817.1"/>
    <property type="molecule type" value="Genomic_DNA"/>
</dbReference>
<dbReference type="PANTHER" id="PTHR23501:SF43">
    <property type="entry name" value="MULTIDRUG TRANSPORTER, PUTATIVE (AFU_ORTHOLOGUE AFUA_6G03040)-RELATED"/>
    <property type="match status" value="1"/>
</dbReference>